<proteinExistence type="predicted"/>
<reference evidence="1" key="1">
    <citation type="submission" date="2018-05" db="EMBL/GenBank/DDBJ databases">
        <authorList>
            <person name="Lanie J.A."/>
            <person name="Ng W.-L."/>
            <person name="Kazmierczak K.M."/>
            <person name="Andrzejewski T.M."/>
            <person name="Davidsen T.M."/>
            <person name="Wayne K.J."/>
            <person name="Tettelin H."/>
            <person name="Glass J.I."/>
            <person name="Rusch D."/>
            <person name="Podicherti R."/>
            <person name="Tsui H.-C.T."/>
            <person name="Winkler M.E."/>
        </authorList>
    </citation>
    <scope>NUCLEOTIDE SEQUENCE</scope>
</reference>
<protein>
    <submittedName>
        <fullName evidence="1">Uncharacterized protein</fullName>
    </submittedName>
</protein>
<evidence type="ECO:0000313" key="1">
    <source>
        <dbReference type="EMBL" id="SVB63737.1"/>
    </source>
</evidence>
<organism evidence="1">
    <name type="scientific">marine metagenome</name>
    <dbReference type="NCBI Taxonomy" id="408172"/>
    <lineage>
        <taxon>unclassified sequences</taxon>
        <taxon>metagenomes</taxon>
        <taxon>ecological metagenomes</taxon>
    </lineage>
</organism>
<feature type="non-terminal residue" evidence="1">
    <location>
        <position position="1"/>
    </location>
</feature>
<sequence length="256" mass="29727">VNYFFGIKNSFLNSKLTIPRFQNSNPTKKEYMLFQLEIINQSWKISNLNNIDLNSDFYKIGSSLIGNGNIFCLATKAEILELEKNNYSKLVNFNNFTDTIPDYRANLQVSIEGGGFSSYQSDYPFSMVTKKGSILSALSSLCNKNADQNIIFFKNIYELPIQEEFCVFFVNIKTMKVLKKEVVSTNFLNEIIVEKEFIKPEVFLFTDKYIGIPIFCSIQDKHISFEHTHPPHEYIMNEDRFKLVSELKKEFSEIIN</sequence>
<name>A0A382FNP8_9ZZZZ</name>
<dbReference type="EMBL" id="UINC01050595">
    <property type="protein sequence ID" value="SVB63737.1"/>
    <property type="molecule type" value="Genomic_DNA"/>
</dbReference>
<dbReference type="AlphaFoldDB" id="A0A382FNP8"/>
<gene>
    <name evidence="1" type="ORF">METZ01_LOCUS216591</name>
</gene>
<accession>A0A382FNP8</accession>